<feature type="compositionally biased region" description="Basic and acidic residues" evidence="1">
    <location>
        <begin position="50"/>
        <end position="60"/>
    </location>
</feature>
<proteinExistence type="predicted"/>
<gene>
    <name evidence="2 4" type="ORF">CBG00181</name>
    <name evidence="2" type="ORF">CBG_00181</name>
</gene>
<name>A8WMF2_CAEBR</name>
<sequence>MSATTSPSSSNNIPKSQSCEEIPDINQRRRHPSLGFLEVSTGRGCDSSDNPDRRGHESKEKRRRFNGR</sequence>
<accession>A8WMF2</accession>
<organism evidence="2 3">
    <name type="scientific">Caenorhabditis briggsae</name>
    <dbReference type="NCBI Taxonomy" id="6238"/>
    <lineage>
        <taxon>Eukaryota</taxon>
        <taxon>Metazoa</taxon>
        <taxon>Ecdysozoa</taxon>
        <taxon>Nematoda</taxon>
        <taxon>Chromadorea</taxon>
        <taxon>Rhabditida</taxon>
        <taxon>Rhabditina</taxon>
        <taxon>Rhabditomorpha</taxon>
        <taxon>Rhabditoidea</taxon>
        <taxon>Rhabditidae</taxon>
        <taxon>Peloderinae</taxon>
        <taxon>Caenorhabditis</taxon>
    </lineage>
</organism>
<dbReference type="GeneID" id="8587277"/>
<evidence type="ECO:0000256" key="1">
    <source>
        <dbReference type="SAM" id="MobiDB-lite"/>
    </source>
</evidence>
<reference evidence="2 3" key="1">
    <citation type="journal article" date="2003" name="PLoS Biol.">
        <title>The genome sequence of Caenorhabditis briggsae: a platform for comparative genomics.</title>
        <authorList>
            <person name="Stein L.D."/>
            <person name="Bao Z."/>
            <person name="Blasiar D."/>
            <person name="Blumenthal T."/>
            <person name="Brent M.R."/>
            <person name="Chen N."/>
            <person name="Chinwalla A."/>
            <person name="Clarke L."/>
            <person name="Clee C."/>
            <person name="Coghlan A."/>
            <person name="Coulson A."/>
            <person name="D'Eustachio P."/>
            <person name="Fitch D.H."/>
            <person name="Fulton L.A."/>
            <person name="Fulton R.E."/>
            <person name="Griffiths-Jones S."/>
            <person name="Harris T.W."/>
            <person name="Hillier L.W."/>
            <person name="Kamath R."/>
            <person name="Kuwabara P.E."/>
            <person name="Mardis E.R."/>
            <person name="Marra M.A."/>
            <person name="Miner T.L."/>
            <person name="Minx P."/>
            <person name="Mullikin J.C."/>
            <person name="Plumb R.W."/>
            <person name="Rogers J."/>
            <person name="Schein J.E."/>
            <person name="Sohrmann M."/>
            <person name="Spieth J."/>
            <person name="Stajich J.E."/>
            <person name="Wei C."/>
            <person name="Willey D."/>
            <person name="Wilson R.K."/>
            <person name="Durbin R."/>
            <person name="Waterston R.H."/>
        </authorList>
    </citation>
    <scope>NUCLEOTIDE SEQUENCE [LARGE SCALE GENOMIC DNA]</scope>
    <source>
        <strain evidence="2 3">AF16</strain>
    </source>
</reference>
<dbReference type="EMBL" id="HE601409">
    <property type="protein sequence ID" value="CAP21657.2"/>
    <property type="molecule type" value="Genomic_DNA"/>
</dbReference>
<dbReference type="InParanoid" id="A8WMF2"/>
<dbReference type="AlphaFoldDB" id="A8WMF2"/>
<evidence type="ECO:0000313" key="3">
    <source>
        <dbReference type="Proteomes" id="UP000008549"/>
    </source>
</evidence>
<evidence type="ECO:0000313" key="2">
    <source>
        <dbReference type="EMBL" id="CAP21657.2"/>
    </source>
</evidence>
<evidence type="ECO:0000313" key="4">
    <source>
        <dbReference type="WormBase" id="CBG00181"/>
    </source>
</evidence>
<keyword evidence="3" id="KW-1185">Reference proteome</keyword>
<feature type="compositionally biased region" description="Polar residues" evidence="1">
    <location>
        <begin position="1"/>
        <end position="19"/>
    </location>
</feature>
<dbReference type="Proteomes" id="UP000008549">
    <property type="component" value="Unassembled WGS sequence"/>
</dbReference>
<dbReference type="WormBase" id="CBG00181">
    <property type="protein sequence ID" value="CBP42351"/>
    <property type="gene ID" value="WBGene00023632"/>
</dbReference>
<reference evidence="2 3" key="2">
    <citation type="journal article" date="2011" name="PLoS Genet.">
        <title>Caenorhabditis briggsae recombinant inbred line genotypes reveal inter-strain incompatibility and the evolution of recombination.</title>
        <authorList>
            <person name="Ross J.A."/>
            <person name="Koboldt D.C."/>
            <person name="Staisch J.E."/>
            <person name="Chamberlin H.M."/>
            <person name="Gupta B.P."/>
            <person name="Miller R.D."/>
            <person name="Baird S.E."/>
            <person name="Haag E.S."/>
        </authorList>
    </citation>
    <scope>NUCLEOTIDE SEQUENCE [LARGE SCALE GENOMIC DNA]</scope>
    <source>
        <strain evidence="2 3">AF16</strain>
    </source>
</reference>
<dbReference type="KEGG" id="cbr:CBG_00181"/>
<dbReference type="HOGENOM" id="CLU_2796264_0_0_1"/>
<feature type="region of interest" description="Disordered" evidence="1">
    <location>
        <begin position="1"/>
        <end position="68"/>
    </location>
</feature>
<protein>
    <submittedName>
        <fullName evidence="2">Protein CBG00181</fullName>
    </submittedName>
</protein>
<dbReference type="RefSeq" id="XP_045091494.1">
    <property type="nucleotide sequence ID" value="XM_045240160.1"/>
</dbReference>
<dbReference type="CTD" id="8587277"/>